<protein>
    <recommendedName>
        <fullName evidence="3">Archaeal ATPase</fullName>
    </recommendedName>
</protein>
<evidence type="ECO:0008006" key="3">
    <source>
        <dbReference type="Google" id="ProtNLM"/>
    </source>
</evidence>
<dbReference type="Gene3D" id="3.40.50.300">
    <property type="entry name" value="P-loop containing nucleotide triphosphate hydrolases"/>
    <property type="match status" value="1"/>
</dbReference>
<reference evidence="1 2" key="2">
    <citation type="submission" date="2017-10" db="EMBL/GenBank/DDBJ databases">
        <authorList>
            <person name="Banno H."/>
            <person name="Chua N.-H."/>
        </authorList>
    </citation>
    <scope>NUCLEOTIDE SEQUENCE [LARGE SCALE GENOMIC DNA]</scope>
    <source>
        <strain evidence="1 2">JK626</strain>
    </source>
</reference>
<name>A0A2G3DYM2_9FIRM</name>
<dbReference type="EMBL" id="PDYF01000007">
    <property type="protein sequence ID" value="PHU36051.1"/>
    <property type="molecule type" value="Genomic_DNA"/>
</dbReference>
<proteinExistence type="predicted"/>
<comment type="caution">
    <text evidence="1">The sequence shown here is derived from an EMBL/GenBank/DDBJ whole genome shotgun (WGS) entry which is preliminary data.</text>
</comment>
<dbReference type="InterPro" id="IPR027417">
    <property type="entry name" value="P-loop_NTPase"/>
</dbReference>
<dbReference type="Proteomes" id="UP000225889">
    <property type="component" value="Unassembled WGS sequence"/>
</dbReference>
<sequence length="385" mass="43808">MHLAAKTAIIAVKGAMKMQNPFTHAFGAQPNKYISSLLEESIVENFSYNQPSERCYILTGVRGSGKTVMMSSISKKLSEDDKWVVCNLVLNDDIVSQFAARLAEQPQCASCFIKQTNISISIAGMSAGIEYNKDKIFDIYTLLGKMLETLSAKGKKVLITIDDIYVCDGMIAFAQMFQHLITDHRDLPVYLIMTGLFQNYRELTDVKNEKLKGCTFLTRTLDKEVPPLDDSQMAVSYFNTFDIDEKEGIRLAKMTKGYAFAYQVLGYWYFEKNVNKSELVKDVEVEYRSELIKYSYNKLWSELSEKDKQIVIALVELGADTKKVKRADVIEYINDGGDNITSSVFNKYRERLLGKGIISTSDNREGMIWLPLPQFGEFVRLYNMD</sequence>
<reference evidence="1 2" key="1">
    <citation type="submission" date="2017-10" db="EMBL/GenBank/DDBJ databases">
        <title>Resolving the taxonomy of Roseburia spp., Eubacterium rectale and Agathobacter spp. through phylogenomic analysis.</title>
        <authorList>
            <person name="Sheridan P.O."/>
            <person name="Walker A.W."/>
            <person name="Duncan S.H."/>
            <person name="Scott K.P."/>
            <person name="Toole P.W.O."/>
            <person name="Luis P."/>
            <person name="Flint H.J."/>
        </authorList>
    </citation>
    <scope>NUCLEOTIDE SEQUENCE [LARGE SCALE GENOMIC DNA]</scope>
    <source>
        <strain evidence="1 2">JK626</strain>
    </source>
</reference>
<dbReference type="SUPFAM" id="SSF52540">
    <property type="entry name" value="P-loop containing nucleoside triphosphate hydrolases"/>
    <property type="match status" value="1"/>
</dbReference>
<accession>A0A2G3DYM2</accession>
<evidence type="ECO:0000313" key="2">
    <source>
        <dbReference type="Proteomes" id="UP000225889"/>
    </source>
</evidence>
<dbReference type="AlphaFoldDB" id="A0A2G3DYM2"/>
<organism evidence="1 2">
    <name type="scientific">Pseudobutyrivibrio ruminis</name>
    <dbReference type="NCBI Taxonomy" id="46206"/>
    <lineage>
        <taxon>Bacteria</taxon>
        <taxon>Bacillati</taxon>
        <taxon>Bacillota</taxon>
        <taxon>Clostridia</taxon>
        <taxon>Lachnospirales</taxon>
        <taxon>Lachnospiraceae</taxon>
        <taxon>Pseudobutyrivibrio</taxon>
    </lineage>
</organism>
<gene>
    <name evidence="1" type="ORF">CSX01_02130</name>
</gene>
<evidence type="ECO:0000313" key="1">
    <source>
        <dbReference type="EMBL" id="PHU36051.1"/>
    </source>
</evidence>